<feature type="compositionally biased region" description="Low complexity" evidence="1">
    <location>
        <begin position="31"/>
        <end position="51"/>
    </location>
</feature>
<evidence type="ECO:0000256" key="1">
    <source>
        <dbReference type="SAM" id="MobiDB-lite"/>
    </source>
</evidence>
<sequence>MSPFLDATVHPRVDILATSSSHDNSRFKLGPSTTVATTTTKPSSPSTVTLTASPSMHPPSRAQICYRTLPTTRTDARLRPDLRLGCSDVAVRRVGVLVRWFEDVAGVGRP</sequence>
<dbReference type="AlphaFoldDB" id="A0A0C9Z021"/>
<accession>A0A0C9Z021</accession>
<dbReference type="EMBL" id="KN833781">
    <property type="protein sequence ID" value="KIK19589.1"/>
    <property type="molecule type" value="Genomic_DNA"/>
</dbReference>
<organism evidence="2 3">
    <name type="scientific">Pisolithus microcarpus 441</name>
    <dbReference type="NCBI Taxonomy" id="765257"/>
    <lineage>
        <taxon>Eukaryota</taxon>
        <taxon>Fungi</taxon>
        <taxon>Dikarya</taxon>
        <taxon>Basidiomycota</taxon>
        <taxon>Agaricomycotina</taxon>
        <taxon>Agaricomycetes</taxon>
        <taxon>Agaricomycetidae</taxon>
        <taxon>Boletales</taxon>
        <taxon>Sclerodermatineae</taxon>
        <taxon>Pisolithaceae</taxon>
        <taxon>Pisolithus</taxon>
    </lineage>
</organism>
<name>A0A0C9Z021_9AGAM</name>
<feature type="region of interest" description="Disordered" evidence="1">
    <location>
        <begin position="22"/>
        <end position="61"/>
    </location>
</feature>
<protein>
    <submittedName>
        <fullName evidence="2">Unplaced genomic scaffold scaffold_97, whole genome shotgun sequence</fullName>
    </submittedName>
</protein>
<proteinExistence type="predicted"/>
<reference evidence="2 3" key="1">
    <citation type="submission" date="2014-04" db="EMBL/GenBank/DDBJ databases">
        <authorList>
            <consortium name="DOE Joint Genome Institute"/>
            <person name="Kuo A."/>
            <person name="Kohler A."/>
            <person name="Costa M.D."/>
            <person name="Nagy L.G."/>
            <person name="Floudas D."/>
            <person name="Copeland A."/>
            <person name="Barry K.W."/>
            <person name="Cichocki N."/>
            <person name="Veneault-Fourrey C."/>
            <person name="LaButti K."/>
            <person name="Lindquist E.A."/>
            <person name="Lipzen A."/>
            <person name="Lundell T."/>
            <person name="Morin E."/>
            <person name="Murat C."/>
            <person name="Sun H."/>
            <person name="Tunlid A."/>
            <person name="Henrissat B."/>
            <person name="Grigoriev I.V."/>
            <person name="Hibbett D.S."/>
            <person name="Martin F."/>
            <person name="Nordberg H.P."/>
            <person name="Cantor M.N."/>
            <person name="Hua S.X."/>
        </authorList>
    </citation>
    <scope>NUCLEOTIDE SEQUENCE [LARGE SCALE GENOMIC DNA]</scope>
    <source>
        <strain evidence="2 3">441</strain>
    </source>
</reference>
<keyword evidence="3" id="KW-1185">Reference proteome</keyword>
<dbReference type="Proteomes" id="UP000054018">
    <property type="component" value="Unassembled WGS sequence"/>
</dbReference>
<dbReference type="STRING" id="765257.A0A0C9Z021"/>
<evidence type="ECO:0000313" key="3">
    <source>
        <dbReference type="Proteomes" id="UP000054018"/>
    </source>
</evidence>
<reference evidence="3" key="2">
    <citation type="submission" date="2015-01" db="EMBL/GenBank/DDBJ databases">
        <title>Evolutionary Origins and Diversification of the Mycorrhizal Mutualists.</title>
        <authorList>
            <consortium name="DOE Joint Genome Institute"/>
            <consortium name="Mycorrhizal Genomics Consortium"/>
            <person name="Kohler A."/>
            <person name="Kuo A."/>
            <person name="Nagy L.G."/>
            <person name="Floudas D."/>
            <person name="Copeland A."/>
            <person name="Barry K.W."/>
            <person name="Cichocki N."/>
            <person name="Veneault-Fourrey C."/>
            <person name="LaButti K."/>
            <person name="Lindquist E.A."/>
            <person name="Lipzen A."/>
            <person name="Lundell T."/>
            <person name="Morin E."/>
            <person name="Murat C."/>
            <person name="Riley R."/>
            <person name="Ohm R."/>
            <person name="Sun H."/>
            <person name="Tunlid A."/>
            <person name="Henrissat B."/>
            <person name="Grigoriev I.V."/>
            <person name="Hibbett D.S."/>
            <person name="Martin F."/>
        </authorList>
    </citation>
    <scope>NUCLEOTIDE SEQUENCE [LARGE SCALE GENOMIC DNA]</scope>
    <source>
        <strain evidence="3">441</strain>
    </source>
</reference>
<gene>
    <name evidence="2" type="ORF">PISMIDRAFT_13537</name>
</gene>
<dbReference type="HOGENOM" id="CLU_2172057_0_0_1"/>
<dbReference type="OrthoDB" id="2570580at2759"/>
<evidence type="ECO:0000313" key="2">
    <source>
        <dbReference type="EMBL" id="KIK19589.1"/>
    </source>
</evidence>